<dbReference type="EMBL" id="FTOR01000015">
    <property type="protein sequence ID" value="SIT34239.1"/>
    <property type="molecule type" value="Genomic_DNA"/>
</dbReference>
<dbReference type="InterPro" id="IPR026444">
    <property type="entry name" value="Secre_tail"/>
</dbReference>
<proteinExistence type="predicted"/>
<evidence type="ECO:0000313" key="1">
    <source>
        <dbReference type="EMBL" id="SIT34239.1"/>
    </source>
</evidence>
<accession>A0A1N7RGL6</accession>
<reference evidence="2" key="1">
    <citation type="submission" date="2017-01" db="EMBL/GenBank/DDBJ databases">
        <authorList>
            <person name="Varghese N."/>
            <person name="Submissions S."/>
        </authorList>
    </citation>
    <scope>NUCLEOTIDE SEQUENCE [LARGE SCALE GENOMIC DNA]</scope>
    <source>
        <strain evidence="2">DSM 21054</strain>
    </source>
</reference>
<dbReference type="InterPro" id="IPR013783">
    <property type="entry name" value="Ig-like_fold"/>
</dbReference>
<evidence type="ECO:0000313" key="2">
    <source>
        <dbReference type="Proteomes" id="UP000186917"/>
    </source>
</evidence>
<gene>
    <name evidence="1" type="ORF">SAMN05421788_11565</name>
</gene>
<keyword evidence="2" id="KW-1185">Reference proteome</keyword>
<dbReference type="STRING" id="477680.SAMN05421788_11565"/>
<protein>
    <recommendedName>
        <fullName evidence="3">Por secretion system C-terminal sorting domain-containing protein</fullName>
    </recommendedName>
</protein>
<dbReference type="Gene3D" id="2.60.40.10">
    <property type="entry name" value="Immunoglobulins"/>
    <property type="match status" value="1"/>
</dbReference>
<dbReference type="OrthoDB" id="680568at2"/>
<evidence type="ECO:0008006" key="3">
    <source>
        <dbReference type="Google" id="ProtNLM"/>
    </source>
</evidence>
<sequence>MSVFHFFYSSHGKAFRPIYLDGLCYRGNFAPDNISPMPMPRLLLLLAFLLIGVTTTLNAQINTWTGSINGDWNTAGNWTGGVPDANDTVYIDPGPNYPSVSTANAVAKSITVWENALFVITANGSLTINGSVGFGLRNRGVTQNFGTLIIAATGYEGVYNEASFTNKAGGKIFVDQSGNNSGITNFTKGGFTNAGTITIGATVTTGQFGFSNFGNVSNQAGGQINIERTTEAALSNITGTFSNEGGITIGNHTSCGLYGISSISTFYNYAGGQIRIDSVTNYAIYSSSSFTNGGGITIGANAASGQNGIHTIGVFNNNAGGQISIDRVTNIGFYTNSVNTVTNRGTITIGAVSAGNTFNTGMSLNSNFNNDGGQINIDRVNQAIYINASTLTNSGTITVGASSKAAALLNCTTNGYFSNNLGGVVKGSGSITASGYMCNGGTLAPGTPIGIITFDANESLNPDTLAIDINSSGVAGIHYDQLVVNGTATMGGTLALSVNYTPAPGDQITIISANAVSGTFATVKGLSTGWDLLYKSNAVVLSYATTNTWTGAISTAWENPGNWTVGVPVGVATVTIPDVTNDPVISTSNAAVASLLIQPGASLTLTNTGALTINGASGQGLYNKGTVQNNGTINIGNTTATGANGLINEATFNNNTGAHIHIDRVSNSGIFNKGGTFINTGAITIGSNATVGLYGIVNAGAFNNNSGAQLVIDQATTAAISNPAGNTFTNAGAITIGGTAATGQYGISNTGTFNNNTGGALVIDRVSVTALLNAASTSVCSNAGTIIIGATAAVGTYGISNNGTFTHTAGQVAIDRATTAALYNNTGSTFTNTANITIGANAASGLYGIQNYASFNNNTGSQLNIDQVTTTAIYHTTGTFTNAATITIGATAASGTEGIGNYSTFNNNTGAQIHINRVTTAITAGAGTCSNAGTITIGSITNVATLLNTTGTGTFSNATGGLLKGAGSIAAARFADNGGTLMPGSAIGTITLNASETLTKGTIAVEVNGSGTAGTNFDQLVVNGTATLGGTLQVTINYTPTSGDQIKILSATTVTGTFATVTGLPDGWQIAYQSNAVVLNYTLHTNWTGAVSTAWNTAGNWTKGVPTADALASIPDVTNDPVISTTNAVVKNITIQSGGLLTIAPAGVLTINGLQDQSLYNQGTVQNNGTINLGNATATGANAIVNEASFNNNTGAHINIDRFSNCGLFNSGGTLTNEGTITIGANAIAGLYGIVNSGTFNNNSGAQLLIDQVTTAAISNPAGNTLSNAGVITIGGTAAAGQYGINNSGTVNNNAGSAIYVDRTTADAISNAYGSAFTNAGTVTIGAKDSIGGSGFSNTGATTNTTTGVIIIDRTAFGGFYNNTGAGKLINTGRLTIGGIASVGIYGIRNYGTLTNTGGQISIDRVTGDALNNYPVSNVTNTGVISIGANAPAGANGIYNQGIFINNAGGQINIDQVTANGIYNATHFSTSFNNQGTIAIGLLSTGNTINYGINIEKVFNNNAGGQITIERVNSAFITNTETFSNAGNITIGATTSVAALLVGTGTGTLSNNTGGLLKSAGSVAAARYVNNGGTLAPGAPVGTFAFDAAEAFTNNTLAIEIKGEGTPGIDFDQVTVNGTATLGGNLTIDTLDGFTLVAGQSFVIVTAASIADTFATVTWPAGVTGTVTYSATTATLHVLSPLPFTLVEFTGQAVNNKVLLKWQSANEKNTASFTIERSADSTSFTTIGTVAAMGSGAHSYSFTDNTPLNGNNYYRLKMIDLNGRFTYSRLVTVKFNTNGDVQIAPVPADNYVMLTINDASLMGQRALVYNTAGVAVANVVLSSSTRIGITGWPSGVYFVRTTKGTYRFIKL</sequence>
<organism evidence="1 2">
    <name type="scientific">Filimonas lacunae</name>
    <dbReference type="NCBI Taxonomy" id="477680"/>
    <lineage>
        <taxon>Bacteria</taxon>
        <taxon>Pseudomonadati</taxon>
        <taxon>Bacteroidota</taxon>
        <taxon>Chitinophagia</taxon>
        <taxon>Chitinophagales</taxon>
        <taxon>Chitinophagaceae</taxon>
        <taxon>Filimonas</taxon>
    </lineage>
</organism>
<name>A0A1N7RGL6_9BACT</name>
<dbReference type="NCBIfam" id="TIGR04183">
    <property type="entry name" value="Por_Secre_tail"/>
    <property type="match status" value="1"/>
</dbReference>
<dbReference type="Proteomes" id="UP000186917">
    <property type="component" value="Unassembled WGS sequence"/>
</dbReference>